<reference evidence="7" key="1">
    <citation type="submission" date="2023-05" db="EMBL/GenBank/DDBJ databases">
        <authorList>
            <person name="Huff M."/>
        </authorList>
    </citation>
    <scope>NUCLEOTIDE SEQUENCE</scope>
</reference>
<evidence type="ECO:0000256" key="1">
    <source>
        <dbReference type="ARBA" id="ARBA00023015"/>
    </source>
</evidence>
<sequence length="366" mass="37701">MSGTSEDPALLSNPKIMVSPTTTAASLNNPSSIHTLADPTFPLIKRLRPVYDAIGHAIVYRPIDTSLPLYTSTRPGSVMFNNFANINSGEQNHKKGQPREYSSNGMAAALSSALKPANFSTPLLEFDASATQVATAPPSFASAPLSKMASGGSAMPNSSRKTRGRPPGSSKKQKENSPRSNAVGFTTNVIKVKPGEDVYSKIMGFSQKCSRAISIISASGAISNATLCQAAASGGTVNYEGQFYILSLSGSFKLLEVGNQKSRTGGLSVILSGCDGRVLGGSVAGPLIAASPIQIVVTSFKAYECEGKKSDDSMETSFALQVSAGGATGASSSTSNMAFSEFSGGPANPKAGNKYIPQGTSGMAGN</sequence>
<keyword evidence="3 4" id="KW-0804">Transcription</keyword>
<evidence type="ECO:0000256" key="5">
    <source>
        <dbReference type="SAM" id="MobiDB-lite"/>
    </source>
</evidence>
<dbReference type="Proteomes" id="UP000834106">
    <property type="component" value="Chromosome 6"/>
</dbReference>
<dbReference type="Pfam" id="PF03479">
    <property type="entry name" value="PCC"/>
    <property type="match status" value="1"/>
</dbReference>
<accession>A0AAD2DQY2</accession>
<feature type="domain" description="PPC" evidence="6">
    <location>
        <begin position="188"/>
        <end position="301"/>
    </location>
</feature>
<organism evidence="7 8">
    <name type="scientific">Fraxinus pennsylvanica</name>
    <dbReference type="NCBI Taxonomy" id="56036"/>
    <lineage>
        <taxon>Eukaryota</taxon>
        <taxon>Viridiplantae</taxon>
        <taxon>Streptophyta</taxon>
        <taxon>Embryophyta</taxon>
        <taxon>Tracheophyta</taxon>
        <taxon>Spermatophyta</taxon>
        <taxon>Magnoliopsida</taxon>
        <taxon>eudicotyledons</taxon>
        <taxon>Gunneridae</taxon>
        <taxon>Pentapetalae</taxon>
        <taxon>asterids</taxon>
        <taxon>lamiids</taxon>
        <taxon>Lamiales</taxon>
        <taxon>Oleaceae</taxon>
        <taxon>Oleeae</taxon>
        <taxon>Fraxinus</taxon>
    </lineage>
</organism>
<keyword evidence="2 4" id="KW-0238">DNA-binding</keyword>
<dbReference type="SUPFAM" id="SSF117856">
    <property type="entry name" value="AF0104/ALDC/Ptd012-like"/>
    <property type="match status" value="1"/>
</dbReference>
<evidence type="ECO:0000313" key="8">
    <source>
        <dbReference type="Proteomes" id="UP000834106"/>
    </source>
</evidence>
<dbReference type="AlphaFoldDB" id="A0AAD2DQY2"/>
<evidence type="ECO:0000313" key="7">
    <source>
        <dbReference type="EMBL" id="CAI9762984.1"/>
    </source>
</evidence>
<dbReference type="GO" id="GO:0003680">
    <property type="term" value="F:minor groove of adenine-thymine-rich DNA binding"/>
    <property type="evidence" value="ECO:0007669"/>
    <property type="project" value="UniProtKB-UniRule"/>
</dbReference>
<dbReference type="InterPro" id="IPR005175">
    <property type="entry name" value="PPC_dom"/>
</dbReference>
<keyword evidence="8" id="KW-1185">Reference proteome</keyword>
<dbReference type="Gene3D" id="3.30.1330.80">
    <property type="entry name" value="Hypothetical protein, similar to alpha- acetolactate decarboxylase, domain 2"/>
    <property type="match status" value="1"/>
</dbReference>
<evidence type="ECO:0000259" key="6">
    <source>
        <dbReference type="Pfam" id="PF03479"/>
    </source>
</evidence>
<dbReference type="GO" id="GO:0005634">
    <property type="term" value="C:nucleus"/>
    <property type="evidence" value="ECO:0007669"/>
    <property type="project" value="UniProtKB-SubCell"/>
</dbReference>
<protein>
    <recommendedName>
        <fullName evidence="4">AT-hook motif nuclear-localized protein</fullName>
    </recommendedName>
</protein>
<dbReference type="PANTHER" id="PTHR31500">
    <property type="entry name" value="AT-HOOK MOTIF NUCLEAR-LOCALIZED PROTEIN 9"/>
    <property type="match status" value="1"/>
</dbReference>
<name>A0AAD2DQY2_9LAMI</name>
<evidence type="ECO:0000256" key="3">
    <source>
        <dbReference type="ARBA" id="ARBA00023163"/>
    </source>
</evidence>
<gene>
    <name evidence="7" type="ORF">FPE_LOCUS10414</name>
</gene>
<dbReference type="CDD" id="cd11378">
    <property type="entry name" value="DUF296"/>
    <property type="match status" value="1"/>
</dbReference>
<feature type="region of interest" description="Disordered" evidence="5">
    <location>
        <begin position="144"/>
        <end position="183"/>
    </location>
</feature>
<keyword evidence="4" id="KW-0539">Nucleus</keyword>
<comment type="function">
    <text evidence="4">Transcription factor that specifically binds AT-rich DNA sequences related to the nuclear matrix attachment regions (MARs).</text>
</comment>
<keyword evidence="1 4" id="KW-0805">Transcription regulation</keyword>
<comment type="domain">
    <text evidence="4">The PPC domain mediates interactions between AHL proteins.</text>
</comment>
<proteinExistence type="predicted"/>
<evidence type="ECO:0000256" key="4">
    <source>
        <dbReference type="RuleBase" id="RU367031"/>
    </source>
</evidence>
<dbReference type="InterPro" id="IPR039605">
    <property type="entry name" value="AHL"/>
</dbReference>
<comment type="subcellular location">
    <subcellularLocation>
        <location evidence="4">Nucleus</location>
    </subcellularLocation>
</comment>
<evidence type="ECO:0000256" key="2">
    <source>
        <dbReference type="ARBA" id="ARBA00023125"/>
    </source>
</evidence>
<dbReference type="EMBL" id="OU503041">
    <property type="protein sequence ID" value="CAI9762984.1"/>
    <property type="molecule type" value="Genomic_DNA"/>
</dbReference>
<feature type="region of interest" description="Disordered" evidence="5">
    <location>
        <begin position="338"/>
        <end position="366"/>
    </location>
</feature>
<dbReference type="PANTHER" id="PTHR31500:SF57">
    <property type="entry name" value="AT-HOOK MOTIF NUCLEAR-LOCALIZED PROTEIN 10"/>
    <property type="match status" value="1"/>
</dbReference>